<accession>A0A0G0NEP7</accession>
<dbReference type="AlphaFoldDB" id="A0A0G0NEP7"/>
<dbReference type="Proteomes" id="UP000034690">
    <property type="component" value="Unassembled WGS sequence"/>
</dbReference>
<evidence type="ECO:0000313" key="3">
    <source>
        <dbReference type="Proteomes" id="UP000034690"/>
    </source>
</evidence>
<feature type="transmembrane region" description="Helical" evidence="1">
    <location>
        <begin position="12"/>
        <end position="35"/>
    </location>
</feature>
<keyword evidence="1" id="KW-0472">Membrane</keyword>
<dbReference type="EMBL" id="LBWQ01000007">
    <property type="protein sequence ID" value="KKR13978.1"/>
    <property type="molecule type" value="Genomic_DNA"/>
</dbReference>
<gene>
    <name evidence="2" type="ORF">UT40_C0007G0020</name>
</gene>
<name>A0A0G0NEP7_9BACT</name>
<protein>
    <submittedName>
        <fullName evidence="2">Uncharacterized protein</fullName>
    </submittedName>
</protein>
<proteinExistence type="predicted"/>
<sequence>MTKEKKEKKVDAPILFFVVLFLFFVSFGILVLSLFKQRAVSKGGPRDAVILEEGQKSKDPSLSEYFNEEFTKTNDFESKSFRENDPFREVCGQAPSGNLPSVTSNTVCLY</sequence>
<comment type="caution">
    <text evidence="2">The sequence shown here is derived from an EMBL/GenBank/DDBJ whole genome shotgun (WGS) entry which is preliminary data.</text>
</comment>
<organism evidence="2 3">
    <name type="scientific">Candidatus Woesebacteria bacterium GW2011_GWA1_39_21b</name>
    <dbReference type="NCBI Taxonomy" id="1618551"/>
    <lineage>
        <taxon>Bacteria</taxon>
        <taxon>Candidatus Woeseibacteriota</taxon>
    </lineage>
</organism>
<reference evidence="2 3" key="1">
    <citation type="journal article" date="2015" name="Nature">
        <title>rRNA introns, odd ribosomes, and small enigmatic genomes across a large radiation of phyla.</title>
        <authorList>
            <person name="Brown C.T."/>
            <person name="Hug L.A."/>
            <person name="Thomas B.C."/>
            <person name="Sharon I."/>
            <person name="Castelle C.J."/>
            <person name="Singh A."/>
            <person name="Wilkins M.J."/>
            <person name="Williams K.H."/>
            <person name="Banfield J.F."/>
        </authorList>
    </citation>
    <scope>NUCLEOTIDE SEQUENCE [LARGE SCALE GENOMIC DNA]</scope>
</reference>
<keyword evidence="1" id="KW-1133">Transmembrane helix</keyword>
<keyword evidence="1" id="KW-0812">Transmembrane</keyword>
<evidence type="ECO:0000313" key="2">
    <source>
        <dbReference type="EMBL" id="KKR13978.1"/>
    </source>
</evidence>
<evidence type="ECO:0000256" key="1">
    <source>
        <dbReference type="SAM" id="Phobius"/>
    </source>
</evidence>